<dbReference type="Gene3D" id="3.40.605.10">
    <property type="entry name" value="Aldehyde Dehydrogenase, Chain A, domain 1"/>
    <property type="match status" value="1"/>
</dbReference>
<evidence type="ECO:0000313" key="4">
    <source>
        <dbReference type="Proteomes" id="UP001056012"/>
    </source>
</evidence>
<dbReference type="AlphaFoldDB" id="A0A9Q9DUX8"/>
<dbReference type="InterPro" id="IPR015590">
    <property type="entry name" value="Aldehyde_DH_dom"/>
</dbReference>
<dbReference type="InterPro" id="IPR016161">
    <property type="entry name" value="Ald_DH/histidinol_DH"/>
</dbReference>
<reference evidence="3" key="1">
    <citation type="submission" date="2021-12" db="EMBL/GenBank/DDBJ databases">
        <title>Curvularia clavata genome.</title>
        <authorList>
            <person name="Cao Y."/>
        </authorList>
    </citation>
    <scope>NUCLEOTIDE SEQUENCE</scope>
    <source>
        <strain evidence="3">Yc1106</strain>
    </source>
</reference>
<dbReference type="OrthoDB" id="310895at2759"/>
<keyword evidence="1" id="KW-0560">Oxidoreductase</keyword>
<protein>
    <recommendedName>
        <fullName evidence="2">Aldehyde dehydrogenase domain-containing protein</fullName>
    </recommendedName>
</protein>
<dbReference type="Gene3D" id="3.40.309.10">
    <property type="entry name" value="Aldehyde Dehydrogenase, Chain A, domain 2"/>
    <property type="match status" value="1"/>
</dbReference>
<evidence type="ECO:0000259" key="2">
    <source>
        <dbReference type="Pfam" id="PF00171"/>
    </source>
</evidence>
<accession>A0A9Q9DUX8</accession>
<dbReference type="PANTHER" id="PTHR43353">
    <property type="entry name" value="SUCCINATE-SEMIALDEHYDE DEHYDROGENASE, MITOCHONDRIAL"/>
    <property type="match status" value="1"/>
</dbReference>
<dbReference type="Proteomes" id="UP001056012">
    <property type="component" value="Chromosome 4"/>
</dbReference>
<dbReference type="PANTHER" id="PTHR43353:SF6">
    <property type="entry name" value="CYTOPLASMIC ALDEHYDE DEHYDROGENASE (EUROFUNG)"/>
    <property type="match status" value="1"/>
</dbReference>
<evidence type="ECO:0000313" key="3">
    <source>
        <dbReference type="EMBL" id="USP78846.1"/>
    </source>
</evidence>
<dbReference type="InterPro" id="IPR016162">
    <property type="entry name" value="Ald_DH_N"/>
</dbReference>
<dbReference type="GO" id="GO:0004777">
    <property type="term" value="F:succinate-semialdehyde dehydrogenase (NAD+) activity"/>
    <property type="evidence" value="ECO:0007669"/>
    <property type="project" value="TreeGrafter"/>
</dbReference>
<sequence length="476" mass="51040">MSITAESTVPLWIENEAVHTNTTFPITQASSDSIAHHASSASIEDATRAASSSWTAFKSWRTTPHTTRRDLILRVAAYYEAHAADLIAVQISETSCTEAWARQNVNLSVSYLREIAAQVSSVTGVIPPTEKPNTTGFVFKEPIGPILCIAPWNAALILATRGIASAVAVGCTVVFKASELCPKTHFSITQAFTTSGAPAGVLNQLQCQRSDAAKLSETLIAHEAIRKIEFIGSAAVGRQIMKTAANYLKPVLLELGGKCPAIVLEDADLAVAAQQCALGATMNHGQICFSTERIIVLEGVAKEFQTHLVEAMRKVQKDLTGSAVTKDIAQHAEEVIRDAESRGETVILGSSNAASGSEAVLPPTLVLSPSDSSRIFDEETFGPSASLYVVKSDEEAINLANRSSYGLNATVWTRDMARFLRMSRELEYGQVHANTISVYTSPTGSQGGVKGSGFGRMNGRWGLDEFVVEKFVTWCG</sequence>
<dbReference type="InterPro" id="IPR016163">
    <property type="entry name" value="Ald_DH_C"/>
</dbReference>
<dbReference type="GO" id="GO:0009450">
    <property type="term" value="P:gamma-aminobutyric acid catabolic process"/>
    <property type="evidence" value="ECO:0007669"/>
    <property type="project" value="TreeGrafter"/>
</dbReference>
<evidence type="ECO:0000256" key="1">
    <source>
        <dbReference type="ARBA" id="ARBA00023002"/>
    </source>
</evidence>
<gene>
    <name evidence="3" type="ORF">yc1106_06120</name>
</gene>
<dbReference type="InterPro" id="IPR050740">
    <property type="entry name" value="Aldehyde_DH_Superfamily"/>
</dbReference>
<name>A0A9Q9DUX8_CURCL</name>
<dbReference type="EMBL" id="CP089277">
    <property type="protein sequence ID" value="USP78846.1"/>
    <property type="molecule type" value="Genomic_DNA"/>
</dbReference>
<feature type="domain" description="Aldehyde dehydrogenase" evidence="2">
    <location>
        <begin position="22"/>
        <end position="472"/>
    </location>
</feature>
<dbReference type="Pfam" id="PF00171">
    <property type="entry name" value="Aldedh"/>
    <property type="match status" value="1"/>
</dbReference>
<organism evidence="3 4">
    <name type="scientific">Curvularia clavata</name>
    <dbReference type="NCBI Taxonomy" id="95742"/>
    <lineage>
        <taxon>Eukaryota</taxon>
        <taxon>Fungi</taxon>
        <taxon>Dikarya</taxon>
        <taxon>Ascomycota</taxon>
        <taxon>Pezizomycotina</taxon>
        <taxon>Dothideomycetes</taxon>
        <taxon>Pleosporomycetidae</taxon>
        <taxon>Pleosporales</taxon>
        <taxon>Pleosporineae</taxon>
        <taxon>Pleosporaceae</taxon>
        <taxon>Curvularia</taxon>
    </lineage>
</organism>
<keyword evidence="4" id="KW-1185">Reference proteome</keyword>
<dbReference type="SUPFAM" id="SSF53720">
    <property type="entry name" value="ALDH-like"/>
    <property type="match status" value="1"/>
</dbReference>
<proteinExistence type="predicted"/>
<dbReference type="VEuPathDB" id="FungiDB:yc1106_06120"/>